<comment type="caution">
    <text evidence="1">The sequence shown here is derived from an EMBL/GenBank/DDBJ whole genome shotgun (WGS) entry which is preliminary data.</text>
</comment>
<reference evidence="1 2" key="1">
    <citation type="journal article" date="2015" name="Nature">
        <title>rRNA introns, odd ribosomes, and small enigmatic genomes across a large radiation of phyla.</title>
        <authorList>
            <person name="Brown C.T."/>
            <person name="Hug L.A."/>
            <person name="Thomas B.C."/>
            <person name="Sharon I."/>
            <person name="Castelle C.J."/>
            <person name="Singh A."/>
            <person name="Wilkins M.J."/>
            <person name="Williams K.H."/>
            <person name="Banfield J.F."/>
        </authorList>
    </citation>
    <scope>NUCLEOTIDE SEQUENCE [LARGE SCALE GENOMIC DNA]</scope>
</reference>
<evidence type="ECO:0000313" key="2">
    <source>
        <dbReference type="Proteomes" id="UP000034795"/>
    </source>
</evidence>
<dbReference type="EMBL" id="LCMS01000029">
    <property type="protein sequence ID" value="KKU40003.1"/>
    <property type="molecule type" value="Genomic_DNA"/>
</dbReference>
<dbReference type="AlphaFoldDB" id="A0A0G1SD20"/>
<evidence type="ECO:0000313" key="1">
    <source>
        <dbReference type="EMBL" id="KKU40003.1"/>
    </source>
</evidence>
<accession>A0A0G1SD20</accession>
<dbReference type="Proteomes" id="UP000034795">
    <property type="component" value="Unassembled WGS sequence"/>
</dbReference>
<sequence>MEVMEEPMVEEIATDEIITEEVPQEIIETEVPTEVLQEETVAEEDPASSESPIEIIIDEFAPISEGDITVEQPL</sequence>
<organism evidence="1 2">
    <name type="scientific">Candidatus Uhrbacteria bacterium GW2011_GWE2_46_68</name>
    <dbReference type="NCBI Taxonomy" id="1618994"/>
    <lineage>
        <taxon>Bacteria</taxon>
        <taxon>Candidatus Uhriibacteriota</taxon>
    </lineage>
</organism>
<protein>
    <submittedName>
        <fullName evidence="1">Uncharacterized protein</fullName>
    </submittedName>
</protein>
<proteinExistence type="predicted"/>
<gene>
    <name evidence="1" type="ORF">UX57_C0029G0001</name>
</gene>
<name>A0A0G1SD20_9BACT</name>